<dbReference type="AlphaFoldDB" id="A0AAN6S6V5"/>
<feature type="compositionally biased region" description="Low complexity" evidence="1">
    <location>
        <begin position="88"/>
        <end position="101"/>
    </location>
</feature>
<organism evidence="2 3">
    <name type="scientific">Diplogelasinospora grovesii</name>
    <dbReference type="NCBI Taxonomy" id="303347"/>
    <lineage>
        <taxon>Eukaryota</taxon>
        <taxon>Fungi</taxon>
        <taxon>Dikarya</taxon>
        <taxon>Ascomycota</taxon>
        <taxon>Pezizomycotina</taxon>
        <taxon>Sordariomycetes</taxon>
        <taxon>Sordariomycetidae</taxon>
        <taxon>Sordariales</taxon>
        <taxon>Diplogelasinosporaceae</taxon>
        <taxon>Diplogelasinospora</taxon>
    </lineage>
</organism>
<sequence>MPTKKRAGKVQVQVAAPRTSRKDLNTKDRDSPYRKSQAVTTRTTRSGGPSHPAANGARASPPPKRKQAEDGDEDDHTEEERILKKTRIASTTRTTTSGSRQSGRRRRVAPHEAGPPRINQAPTDVLAVLVFGNGHCGELGLGPVIYEIYSMAAVQLRQAMGKVTLPSGEAANDEGERQALDFTH</sequence>
<evidence type="ECO:0000256" key="1">
    <source>
        <dbReference type="SAM" id="MobiDB-lite"/>
    </source>
</evidence>
<name>A0AAN6S6V5_9PEZI</name>
<dbReference type="EMBL" id="MU853775">
    <property type="protein sequence ID" value="KAK3942213.1"/>
    <property type="molecule type" value="Genomic_DNA"/>
</dbReference>
<protein>
    <submittedName>
        <fullName evidence="2">Uncharacterized protein</fullName>
    </submittedName>
</protein>
<feature type="compositionally biased region" description="Basic and acidic residues" evidence="1">
    <location>
        <begin position="20"/>
        <end position="33"/>
    </location>
</feature>
<reference evidence="3" key="1">
    <citation type="journal article" date="2023" name="Mol. Phylogenet. Evol.">
        <title>Genome-scale phylogeny and comparative genomics of the fungal order Sordariales.</title>
        <authorList>
            <person name="Hensen N."/>
            <person name="Bonometti L."/>
            <person name="Westerberg I."/>
            <person name="Brannstrom I.O."/>
            <person name="Guillou S."/>
            <person name="Cros-Aarteil S."/>
            <person name="Calhoun S."/>
            <person name="Haridas S."/>
            <person name="Kuo A."/>
            <person name="Mondo S."/>
            <person name="Pangilinan J."/>
            <person name="Riley R."/>
            <person name="LaButti K."/>
            <person name="Andreopoulos B."/>
            <person name="Lipzen A."/>
            <person name="Chen C."/>
            <person name="Yan M."/>
            <person name="Daum C."/>
            <person name="Ng V."/>
            <person name="Clum A."/>
            <person name="Steindorff A."/>
            <person name="Ohm R.A."/>
            <person name="Martin F."/>
            <person name="Silar P."/>
            <person name="Natvig D.O."/>
            <person name="Lalanne C."/>
            <person name="Gautier V."/>
            <person name="Ament-Velasquez S.L."/>
            <person name="Kruys A."/>
            <person name="Hutchinson M.I."/>
            <person name="Powell A.J."/>
            <person name="Barry K."/>
            <person name="Miller A.N."/>
            <person name="Grigoriev I.V."/>
            <person name="Debuchy R."/>
            <person name="Gladieux P."/>
            <person name="Hiltunen Thoren M."/>
            <person name="Johannesson H."/>
        </authorList>
    </citation>
    <scope>NUCLEOTIDE SEQUENCE [LARGE SCALE GENOMIC DNA]</scope>
    <source>
        <strain evidence="3">CBS 340.73</strain>
    </source>
</reference>
<keyword evidence="3" id="KW-1185">Reference proteome</keyword>
<dbReference type="Proteomes" id="UP001303473">
    <property type="component" value="Unassembled WGS sequence"/>
</dbReference>
<comment type="caution">
    <text evidence="2">The sequence shown here is derived from an EMBL/GenBank/DDBJ whole genome shotgun (WGS) entry which is preliminary data.</text>
</comment>
<feature type="compositionally biased region" description="Polar residues" evidence="1">
    <location>
        <begin position="37"/>
        <end position="47"/>
    </location>
</feature>
<evidence type="ECO:0000313" key="3">
    <source>
        <dbReference type="Proteomes" id="UP001303473"/>
    </source>
</evidence>
<proteinExistence type="predicted"/>
<feature type="region of interest" description="Disordered" evidence="1">
    <location>
        <begin position="1"/>
        <end position="119"/>
    </location>
</feature>
<gene>
    <name evidence="2" type="ORF">QBC46DRAFT_406447</name>
</gene>
<accession>A0AAN6S6V5</accession>
<evidence type="ECO:0000313" key="2">
    <source>
        <dbReference type="EMBL" id="KAK3942213.1"/>
    </source>
</evidence>